<dbReference type="Pfam" id="PF08327">
    <property type="entry name" value="AHSA1"/>
    <property type="match status" value="1"/>
</dbReference>
<evidence type="ECO:0000313" key="4">
    <source>
        <dbReference type="Proteomes" id="UP001172082"/>
    </source>
</evidence>
<comment type="caution">
    <text evidence="3">The sequence shown here is derived from an EMBL/GenBank/DDBJ whole genome shotgun (WGS) entry which is preliminary data.</text>
</comment>
<dbReference type="Gene3D" id="3.30.530.20">
    <property type="match status" value="1"/>
</dbReference>
<comment type="similarity">
    <text evidence="1">Belongs to the AHA1 family.</text>
</comment>
<gene>
    <name evidence="3" type="ORF">QQ008_24790</name>
</gene>
<proteinExistence type="inferred from homology"/>
<protein>
    <submittedName>
        <fullName evidence="3">SRPBCC family protein</fullName>
    </submittedName>
</protein>
<feature type="domain" description="Activator of Hsp90 ATPase homologue 1/2-like C-terminal" evidence="2">
    <location>
        <begin position="15"/>
        <end position="134"/>
    </location>
</feature>
<evidence type="ECO:0000259" key="2">
    <source>
        <dbReference type="Pfam" id="PF08327"/>
    </source>
</evidence>
<dbReference type="InterPro" id="IPR023393">
    <property type="entry name" value="START-like_dom_sf"/>
</dbReference>
<evidence type="ECO:0000313" key="3">
    <source>
        <dbReference type="EMBL" id="MDN5204632.1"/>
    </source>
</evidence>
<dbReference type="CDD" id="cd08897">
    <property type="entry name" value="SRPBCC_CalC_Aha1-like_4"/>
    <property type="match status" value="1"/>
</dbReference>
<sequence length="136" mass="15617">MNTVTIESTVNQGIQKVWVFWTTPEHITNWNFATPDWHCPSAEHDLKVGGKLKYHMAARDGSMAFDYAGTFTNIQSEALLEYTLDDGRKVSIKFNEKDGATQVLESFEAENQNPLERQRQGWQAILDNFKKYVESN</sequence>
<dbReference type="RefSeq" id="WP_346754656.1">
    <property type="nucleotide sequence ID" value="NZ_JAUJEA010000012.1"/>
</dbReference>
<evidence type="ECO:0000256" key="1">
    <source>
        <dbReference type="ARBA" id="ARBA00006817"/>
    </source>
</evidence>
<accession>A0ABT8KXF1</accession>
<organism evidence="3 4">
    <name type="scientific">Splendidivirga corallicola</name>
    <dbReference type="NCBI Taxonomy" id="3051826"/>
    <lineage>
        <taxon>Bacteria</taxon>
        <taxon>Pseudomonadati</taxon>
        <taxon>Bacteroidota</taxon>
        <taxon>Cytophagia</taxon>
        <taxon>Cytophagales</taxon>
        <taxon>Splendidivirgaceae</taxon>
        <taxon>Splendidivirga</taxon>
    </lineage>
</organism>
<name>A0ABT8KXF1_9BACT</name>
<dbReference type="SUPFAM" id="SSF55961">
    <property type="entry name" value="Bet v1-like"/>
    <property type="match status" value="1"/>
</dbReference>
<reference evidence="3" key="1">
    <citation type="submission" date="2023-06" db="EMBL/GenBank/DDBJ databases">
        <title>Genomic of Parafulvivirga corallium.</title>
        <authorList>
            <person name="Wang G."/>
        </authorList>
    </citation>
    <scope>NUCLEOTIDE SEQUENCE</scope>
    <source>
        <strain evidence="3">BMA10</strain>
    </source>
</reference>
<dbReference type="InterPro" id="IPR013538">
    <property type="entry name" value="ASHA1/2-like_C"/>
</dbReference>
<keyword evidence="4" id="KW-1185">Reference proteome</keyword>
<dbReference type="EMBL" id="JAUJEA010000012">
    <property type="protein sequence ID" value="MDN5204632.1"/>
    <property type="molecule type" value="Genomic_DNA"/>
</dbReference>
<dbReference type="Proteomes" id="UP001172082">
    <property type="component" value="Unassembled WGS sequence"/>
</dbReference>